<evidence type="ECO:0000313" key="3">
    <source>
        <dbReference type="Proteomes" id="UP000323317"/>
    </source>
</evidence>
<evidence type="ECO:0000313" key="2">
    <source>
        <dbReference type="EMBL" id="TYR72796.1"/>
    </source>
</evidence>
<feature type="domain" description="YtkA-like" evidence="1">
    <location>
        <begin position="184"/>
        <end position="257"/>
    </location>
</feature>
<dbReference type="InterPro" id="IPR032693">
    <property type="entry name" value="YtkA-like_dom"/>
</dbReference>
<dbReference type="EMBL" id="VTEH01000026">
    <property type="protein sequence ID" value="TYR72796.1"/>
    <property type="molecule type" value="Genomic_DNA"/>
</dbReference>
<dbReference type="AlphaFoldDB" id="A0A5D4K6Z5"/>
<protein>
    <recommendedName>
        <fullName evidence="1">YtkA-like domain-containing protein</fullName>
    </recommendedName>
</protein>
<evidence type="ECO:0000259" key="1">
    <source>
        <dbReference type="Pfam" id="PF13115"/>
    </source>
</evidence>
<name>A0A5D4K6Z5_9BACI</name>
<sequence>MRAARSAGNWNGRKNMSIKKLGISIALSGVLILGACGEQNEGNESGSHQHEEGEALHALEVELTTQPGPDELQDGEAFTIEAKVTHGDETVDDAKEVEFEFWKKGEETEEHEMIEGESQGEGIYSIEKTVDEPGIYYVVSHVTARDMHTMPKLELAIGDIEETEHAHDEGHEDSHSHGEEVSGHIMMADTVKAEDEVELTGHAMNGDHPLAEADVRFEVWKEGEEKHDFIDASEVSEGEYKASHTFTEAGMFHVKLHIEKGELHTHKEKILTVK</sequence>
<accession>A0A5D4K6Z5</accession>
<gene>
    <name evidence="2" type="ORF">FZC79_21435</name>
</gene>
<proteinExistence type="predicted"/>
<comment type="caution">
    <text evidence="2">The sequence shown here is derived from an EMBL/GenBank/DDBJ whole genome shotgun (WGS) entry which is preliminary data.</text>
</comment>
<dbReference type="Pfam" id="PF13115">
    <property type="entry name" value="YtkA"/>
    <property type="match status" value="2"/>
</dbReference>
<dbReference type="Proteomes" id="UP000323317">
    <property type="component" value="Unassembled WGS sequence"/>
</dbReference>
<feature type="domain" description="YtkA-like" evidence="1">
    <location>
        <begin position="58"/>
        <end position="138"/>
    </location>
</feature>
<reference evidence="2 3" key="1">
    <citation type="submission" date="2019-08" db="EMBL/GenBank/DDBJ databases">
        <title>Bacillus genomes from the desert of Cuatro Cienegas, Coahuila.</title>
        <authorList>
            <person name="Olmedo-Alvarez G."/>
        </authorList>
    </citation>
    <scope>NUCLEOTIDE SEQUENCE [LARGE SCALE GENOMIC DNA]</scope>
    <source>
        <strain evidence="2 3">CH40_1T</strain>
    </source>
</reference>
<organism evidence="2 3">
    <name type="scientific">Rossellomorea vietnamensis</name>
    <dbReference type="NCBI Taxonomy" id="218284"/>
    <lineage>
        <taxon>Bacteria</taxon>
        <taxon>Bacillati</taxon>
        <taxon>Bacillota</taxon>
        <taxon>Bacilli</taxon>
        <taxon>Bacillales</taxon>
        <taxon>Bacillaceae</taxon>
        <taxon>Rossellomorea</taxon>
    </lineage>
</organism>